<keyword evidence="7" id="KW-1133">Transmembrane helix</keyword>
<evidence type="ECO:0000256" key="6">
    <source>
        <dbReference type="ARBA" id="ARBA00022840"/>
    </source>
</evidence>
<comment type="similarity">
    <text evidence="2">Belongs to the ABC transporter superfamily. ABCA family.</text>
</comment>
<dbReference type="SMART" id="SM00382">
    <property type="entry name" value="AAA"/>
    <property type="match status" value="1"/>
</dbReference>
<dbReference type="InterPro" id="IPR026082">
    <property type="entry name" value="ABCA"/>
</dbReference>
<dbReference type="PROSITE" id="PS00211">
    <property type="entry name" value="ABC_TRANSPORTER_1"/>
    <property type="match status" value="1"/>
</dbReference>
<proteinExistence type="inferred from homology"/>
<evidence type="ECO:0000313" key="11">
    <source>
        <dbReference type="Proteomes" id="UP000694410"/>
    </source>
</evidence>
<dbReference type="Pfam" id="PF00005">
    <property type="entry name" value="ABC_tran"/>
    <property type="match status" value="1"/>
</dbReference>
<name>A0A8C0VAD2_CYACU</name>
<dbReference type="Proteomes" id="UP000694410">
    <property type="component" value="Unplaced"/>
</dbReference>
<dbReference type="GO" id="GO:0016020">
    <property type="term" value="C:membrane"/>
    <property type="evidence" value="ECO:0007669"/>
    <property type="project" value="UniProtKB-SubCell"/>
</dbReference>
<evidence type="ECO:0000256" key="5">
    <source>
        <dbReference type="ARBA" id="ARBA00022741"/>
    </source>
</evidence>
<reference evidence="10" key="1">
    <citation type="submission" date="2025-08" db="UniProtKB">
        <authorList>
            <consortium name="Ensembl"/>
        </authorList>
    </citation>
    <scope>IDENTIFICATION</scope>
</reference>
<sequence length="368" mass="39705">SQQNKELPAEEAPEVQAERDRVRSAMASLQQEEVNTNPALCIALLSILRHFHSLKVILPVNIINSCCIFVPGEVLGLLGPNGAGKSTTLNMISGGVAGCVSVQVLLRGRDGAPLCPGALGWCPQQDPLWPHLTVLQHLEAFAAIRGMRDEDAALAISCLGRALDLLKHFKTPARSLSAGEARKLSFALSILGEPTVMLWDEPSVSVDPKGQRRMRMIQASTRSKERAAILCTQSLEEAAAMCDRVAILLAGRLRYIGSPEDLKSKFGTSYHLELKMTDVGQSDALHSEILNLFPRAARQERSVSMGCPQPGFGLGSKRNFKLEEYSLSLNTLLGTACGKGRNNLCPSQIHPVHGSDGLGPAVSRCRCL</sequence>
<evidence type="ECO:0000256" key="4">
    <source>
        <dbReference type="ARBA" id="ARBA00022692"/>
    </source>
</evidence>
<dbReference type="InterPro" id="IPR003593">
    <property type="entry name" value="AAA+_ATPase"/>
</dbReference>
<feature type="domain" description="ABC transporter" evidence="9">
    <location>
        <begin position="42"/>
        <end position="275"/>
    </location>
</feature>
<evidence type="ECO:0000256" key="3">
    <source>
        <dbReference type="ARBA" id="ARBA00022448"/>
    </source>
</evidence>
<evidence type="ECO:0000313" key="10">
    <source>
        <dbReference type="Ensembl" id="ENSCCEP00000018934.1"/>
    </source>
</evidence>
<keyword evidence="8" id="KW-0472">Membrane</keyword>
<dbReference type="Gene3D" id="3.40.50.300">
    <property type="entry name" value="P-loop containing nucleotide triphosphate hydrolases"/>
    <property type="match status" value="1"/>
</dbReference>
<accession>A0A8C0VAD2</accession>
<dbReference type="GO" id="GO:0005319">
    <property type="term" value="F:lipid transporter activity"/>
    <property type="evidence" value="ECO:0007669"/>
    <property type="project" value="TreeGrafter"/>
</dbReference>
<dbReference type="GO" id="GO:0140359">
    <property type="term" value="F:ABC-type transporter activity"/>
    <property type="evidence" value="ECO:0007669"/>
    <property type="project" value="InterPro"/>
</dbReference>
<evidence type="ECO:0000256" key="8">
    <source>
        <dbReference type="ARBA" id="ARBA00023136"/>
    </source>
</evidence>
<dbReference type="PROSITE" id="PS50893">
    <property type="entry name" value="ABC_TRANSPORTER_2"/>
    <property type="match status" value="1"/>
</dbReference>
<dbReference type="InterPro" id="IPR003439">
    <property type="entry name" value="ABC_transporter-like_ATP-bd"/>
</dbReference>
<evidence type="ECO:0000256" key="2">
    <source>
        <dbReference type="ARBA" id="ARBA00008869"/>
    </source>
</evidence>
<dbReference type="SUPFAM" id="SSF52540">
    <property type="entry name" value="P-loop containing nucleoside triphosphate hydrolases"/>
    <property type="match status" value="1"/>
</dbReference>
<dbReference type="AlphaFoldDB" id="A0A8C0VAD2"/>
<dbReference type="InterPro" id="IPR017871">
    <property type="entry name" value="ABC_transporter-like_CS"/>
</dbReference>
<dbReference type="GO" id="GO:0005524">
    <property type="term" value="F:ATP binding"/>
    <property type="evidence" value="ECO:0007669"/>
    <property type="project" value="UniProtKB-KW"/>
</dbReference>
<dbReference type="PANTHER" id="PTHR19229:SF274">
    <property type="entry name" value="ABC-TYPE ORGANIC ANION TRANSPORTER ABCA8"/>
    <property type="match status" value="1"/>
</dbReference>
<evidence type="ECO:0000256" key="7">
    <source>
        <dbReference type="ARBA" id="ARBA00022989"/>
    </source>
</evidence>
<keyword evidence="6" id="KW-0067">ATP-binding</keyword>
<keyword evidence="4" id="KW-0812">Transmembrane</keyword>
<dbReference type="PANTHER" id="PTHR19229">
    <property type="entry name" value="ATP-BINDING CASSETTE TRANSPORTER SUBFAMILY A ABCA"/>
    <property type="match status" value="1"/>
</dbReference>
<dbReference type="Ensembl" id="ENSCCET00000028859.1">
    <property type="protein sequence ID" value="ENSCCEP00000018934.1"/>
    <property type="gene ID" value="ENSCCEG00000017258.1"/>
</dbReference>
<reference evidence="10" key="2">
    <citation type="submission" date="2025-09" db="UniProtKB">
        <authorList>
            <consortium name="Ensembl"/>
        </authorList>
    </citation>
    <scope>IDENTIFICATION</scope>
</reference>
<dbReference type="FunFam" id="3.40.50.300:FF:000335">
    <property type="entry name" value="ATP binding cassette subfamily A member 5"/>
    <property type="match status" value="1"/>
</dbReference>
<dbReference type="GO" id="GO:0016887">
    <property type="term" value="F:ATP hydrolysis activity"/>
    <property type="evidence" value="ECO:0007669"/>
    <property type="project" value="InterPro"/>
</dbReference>
<comment type="subcellular location">
    <subcellularLocation>
        <location evidence="1">Membrane</location>
        <topology evidence="1">Multi-pass membrane protein</topology>
    </subcellularLocation>
</comment>
<keyword evidence="5" id="KW-0547">Nucleotide-binding</keyword>
<dbReference type="InterPro" id="IPR027417">
    <property type="entry name" value="P-loop_NTPase"/>
</dbReference>
<keyword evidence="3" id="KW-0813">Transport</keyword>
<organism evidence="10 11">
    <name type="scientific">Cyanistes caeruleus</name>
    <name type="common">Eurasian blue tit</name>
    <name type="synonym">Parus caeruleus</name>
    <dbReference type="NCBI Taxonomy" id="156563"/>
    <lineage>
        <taxon>Eukaryota</taxon>
        <taxon>Metazoa</taxon>
        <taxon>Chordata</taxon>
        <taxon>Craniata</taxon>
        <taxon>Vertebrata</taxon>
        <taxon>Euteleostomi</taxon>
        <taxon>Archelosauria</taxon>
        <taxon>Archosauria</taxon>
        <taxon>Dinosauria</taxon>
        <taxon>Saurischia</taxon>
        <taxon>Theropoda</taxon>
        <taxon>Coelurosauria</taxon>
        <taxon>Aves</taxon>
        <taxon>Neognathae</taxon>
        <taxon>Neoaves</taxon>
        <taxon>Telluraves</taxon>
        <taxon>Australaves</taxon>
        <taxon>Passeriformes</taxon>
        <taxon>Paridae</taxon>
        <taxon>Cyanistes</taxon>
    </lineage>
</organism>
<evidence type="ECO:0000256" key="1">
    <source>
        <dbReference type="ARBA" id="ARBA00004141"/>
    </source>
</evidence>
<evidence type="ECO:0000259" key="9">
    <source>
        <dbReference type="PROSITE" id="PS50893"/>
    </source>
</evidence>
<protein>
    <recommendedName>
        <fullName evidence="9">ABC transporter domain-containing protein</fullName>
    </recommendedName>
</protein>
<keyword evidence="11" id="KW-1185">Reference proteome</keyword>